<reference evidence="1 2" key="2">
    <citation type="journal article" date="2022" name="Mol. Ecol. Resour.">
        <title>The genomes of chicory, endive, great burdock and yacon provide insights into Asteraceae paleo-polyploidization history and plant inulin production.</title>
        <authorList>
            <person name="Fan W."/>
            <person name="Wang S."/>
            <person name="Wang H."/>
            <person name="Wang A."/>
            <person name="Jiang F."/>
            <person name="Liu H."/>
            <person name="Zhao H."/>
            <person name="Xu D."/>
            <person name="Zhang Y."/>
        </authorList>
    </citation>
    <scope>NUCLEOTIDE SEQUENCE [LARGE SCALE GENOMIC DNA]</scope>
    <source>
        <strain evidence="2">cv. Yunnan</strain>
        <tissue evidence="1">Leaves</tissue>
    </source>
</reference>
<evidence type="ECO:0000313" key="2">
    <source>
        <dbReference type="Proteomes" id="UP001056120"/>
    </source>
</evidence>
<proteinExistence type="predicted"/>
<protein>
    <submittedName>
        <fullName evidence="1">Uncharacterized protein</fullName>
    </submittedName>
</protein>
<sequence>MMEHEVLMTSGSVEAANQRAVAEQRLGAVEQCLAVVEARLEATMELVDLCIRVKNMQAEDHKRNLEEFWFESVKFLFKEANSSFSEDSMFNFYKLTWRACFKPLMLMSALLRSLLSFNLHLNIKIGSKEWKISFW</sequence>
<organism evidence="1 2">
    <name type="scientific">Smallanthus sonchifolius</name>
    <dbReference type="NCBI Taxonomy" id="185202"/>
    <lineage>
        <taxon>Eukaryota</taxon>
        <taxon>Viridiplantae</taxon>
        <taxon>Streptophyta</taxon>
        <taxon>Embryophyta</taxon>
        <taxon>Tracheophyta</taxon>
        <taxon>Spermatophyta</taxon>
        <taxon>Magnoliopsida</taxon>
        <taxon>eudicotyledons</taxon>
        <taxon>Gunneridae</taxon>
        <taxon>Pentapetalae</taxon>
        <taxon>asterids</taxon>
        <taxon>campanulids</taxon>
        <taxon>Asterales</taxon>
        <taxon>Asteraceae</taxon>
        <taxon>Asteroideae</taxon>
        <taxon>Heliantheae alliance</taxon>
        <taxon>Millerieae</taxon>
        <taxon>Smallanthus</taxon>
    </lineage>
</organism>
<keyword evidence="2" id="KW-1185">Reference proteome</keyword>
<reference evidence="2" key="1">
    <citation type="journal article" date="2022" name="Mol. Ecol. Resour.">
        <title>The genomes of chicory, endive, great burdock and yacon provide insights into Asteraceae palaeo-polyploidization history and plant inulin production.</title>
        <authorList>
            <person name="Fan W."/>
            <person name="Wang S."/>
            <person name="Wang H."/>
            <person name="Wang A."/>
            <person name="Jiang F."/>
            <person name="Liu H."/>
            <person name="Zhao H."/>
            <person name="Xu D."/>
            <person name="Zhang Y."/>
        </authorList>
    </citation>
    <scope>NUCLEOTIDE SEQUENCE [LARGE SCALE GENOMIC DNA]</scope>
    <source>
        <strain evidence="2">cv. Yunnan</strain>
    </source>
</reference>
<dbReference type="EMBL" id="CM042022">
    <property type="protein sequence ID" value="KAI3815966.1"/>
    <property type="molecule type" value="Genomic_DNA"/>
</dbReference>
<dbReference type="Proteomes" id="UP001056120">
    <property type="component" value="Linkage Group LG05"/>
</dbReference>
<gene>
    <name evidence="1" type="ORF">L1987_15650</name>
</gene>
<comment type="caution">
    <text evidence="1">The sequence shown here is derived from an EMBL/GenBank/DDBJ whole genome shotgun (WGS) entry which is preliminary data.</text>
</comment>
<name>A0ACB9J8A9_9ASTR</name>
<accession>A0ACB9J8A9</accession>
<evidence type="ECO:0000313" key="1">
    <source>
        <dbReference type="EMBL" id="KAI3815966.1"/>
    </source>
</evidence>